<dbReference type="Proteomes" id="UP000537141">
    <property type="component" value="Unassembled WGS sequence"/>
</dbReference>
<accession>A0A7X0NJV5</accession>
<proteinExistence type="predicted"/>
<reference evidence="1 2" key="1">
    <citation type="submission" date="2020-08" db="EMBL/GenBank/DDBJ databases">
        <title>Genomic Encyclopedia of Type Strains, Phase IV (KMG-IV): sequencing the most valuable type-strain genomes for metagenomic binning, comparative biology and taxonomic classification.</title>
        <authorList>
            <person name="Goeker M."/>
        </authorList>
    </citation>
    <scope>NUCLEOTIDE SEQUENCE [LARGE SCALE GENOMIC DNA]</scope>
    <source>
        <strain evidence="1 2">DSM 26287</strain>
    </source>
</reference>
<dbReference type="EMBL" id="JACHHU010000036">
    <property type="protein sequence ID" value="MBB6544797.1"/>
    <property type="molecule type" value="Genomic_DNA"/>
</dbReference>
<keyword evidence="2" id="KW-1185">Reference proteome</keyword>
<protein>
    <submittedName>
        <fullName evidence="1">Uncharacterized protein</fullName>
    </submittedName>
</protein>
<organism evidence="1 2">
    <name type="scientific">Thalassotalea piscium</name>
    <dbReference type="NCBI Taxonomy" id="1230533"/>
    <lineage>
        <taxon>Bacteria</taxon>
        <taxon>Pseudomonadati</taxon>
        <taxon>Pseudomonadota</taxon>
        <taxon>Gammaproteobacteria</taxon>
        <taxon>Alteromonadales</taxon>
        <taxon>Colwelliaceae</taxon>
        <taxon>Thalassotalea</taxon>
    </lineage>
</organism>
<dbReference type="AlphaFoldDB" id="A0A7X0NJV5"/>
<sequence length="59" mass="6871">MSDKTEAASFIQGLLNDEEAMALTINTEHKNFVGSDDERSFKSHQHNIMQFKRILRFLE</sequence>
<dbReference type="RefSeq" id="WP_184426228.1">
    <property type="nucleotide sequence ID" value="NZ_BAABLB010000034.1"/>
</dbReference>
<name>A0A7X0NJV5_9GAMM</name>
<comment type="caution">
    <text evidence="1">The sequence shown here is derived from an EMBL/GenBank/DDBJ whole genome shotgun (WGS) entry which is preliminary data.</text>
</comment>
<evidence type="ECO:0000313" key="2">
    <source>
        <dbReference type="Proteomes" id="UP000537141"/>
    </source>
</evidence>
<evidence type="ECO:0000313" key="1">
    <source>
        <dbReference type="EMBL" id="MBB6544797.1"/>
    </source>
</evidence>
<gene>
    <name evidence="1" type="ORF">HNQ55_003330</name>
</gene>